<name>A0A098LB59_9BACT</name>
<dbReference type="CDD" id="cd00293">
    <property type="entry name" value="USP-like"/>
    <property type="match status" value="1"/>
</dbReference>
<evidence type="ECO:0000313" key="2">
    <source>
        <dbReference type="Proteomes" id="UP000030185"/>
    </source>
</evidence>
<comment type="caution">
    <text evidence="1">The sequence shown here is derived from an EMBL/GenBank/DDBJ whole genome shotgun (WGS) entry which is preliminary data.</text>
</comment>
<dbReference type="SUPFAM" id="SSF52402">
    <property type="entry name" value="Adenine nucleotide alpha hydrolases-like"/>
    <property type="match status" value="1"/>
</dbReference>
<organism evidence="1 2">
    <name type="scientific">Sporocytophaga myxococcoides</name>
    <dbReference type="NCBI Taxonomy" id="153721"/>
    <lineage>
        <taxon>Bacteria</taxon>
        <taxon>Pseudomonadati</taxon>
        <taxon>Bacteroidota</taxon>
        <taxon>Cytophagia</taxon>
        <taxon>Cytophagales</taxon>
        <taxon>Cytophagaceae</taxon>
        <taxon>Sporocytophaga</taxon>
    </lineage>
</organism>
<keyword evidence="2" id="KW-1185">Reference proteome</keyword>
<dbReference type="Proteomes" id="UP000030185">
    <property type="component" value="Unassembled WGS sequence"/>
</dbReference>
<evidence type="ECO:0008006" key="3">
    <source>
        <dbReference type="Google" id="ProtNLM"/>
    </source>
</evidence>
<accession>A0A098LB59</accession>
<proteinExistence type="predicted"/>
<evidence type="ECO:0000313" key="1">
    <source>
        <dbReference type="EMBL" id="GAL84155.1"/>
    </source>
</evidence>
<dbReference type="AlphaFoldDB" id="A0A098LB59"/>
<sequence length="234" mass="26586">MLTFLIPTDFSEETFTTIKNLKALVNSGSLKIILFYSVPLPNSIIETLFLPKYKDYRGSDFQKELDKIKAEANRSDMHIHIHCQYGISEAILNHIINEYGIQFSVLSDRHSTDRELFDILKKSNAPVIHIPQGCKINTNPSVGIIIPKGYKAIPSDLQNILPSRRLFIFNESDSLVNINDKSVPVSKAASVLKEMQVNLLIEMNSKRKKSLLKKSTSANFQFEIGIPLLRVNYY</sequence>
<reference evidence="1 2" key="1">
    <citation type="submission" date="2014-09" db="EMBL/GenBank/DDBJ databases">
        <title>Sporocytophaga myxococcoides PG-01 genome sequencing.</title>
        <authorList>
            <person name="Liu L."/>
            <person name="Gao P.J."/>
            <person name="Chen G.J."/>
            <person name="Wang L.S."/>
        </authorList>
    </citation>
    <scope>NUCLEOTIDE SEQUENCE [LARGE SCALE GENOMIC DNA]</scope>
    <source>
        <strain evidence="1 2">PG-01</strain>
    </source>
</reference>
<gene>
    <name evidence="1" type="ORF">MYP_1383</name>
</gene>
<dbReference type="EMBL" id="BBLT01000002">
    <property type="protein sequence ID" value="GAL84155.1"/>
    <property type="molecule type" value="Genomic_DNA"/>
</dbReference>
<dbReference type="STRING" id="153721.MYP_1383"/>
<dbReference type="OrthoDB" id="893860at2"/>
<dbReference type="RefSeq" id="WP_045460258.1">
    <property type="nucleotide sequence ID" value="NZ_BBLT01000002.1"/>
</dbReference>
<protein>
    <recommendedName>
        <fullName evidence="3">UspA domain-containing protein</fullName>
    </recommendedName>
</protein>